<dbReference type="InterPro" id="IPR054509">
    <property type="entry name" value="LARS1_ULD"/>
</dbReference>
<feature type="repeat" description="Solcar" evidence="10">
    <location>
        <begin position="383"/>
        <end position="473"/>
    </location>
</feature>
<dbReference type="AlphaFoldDB" id="A0AAD5QRS1"/>
<evidence type="ECO:0000256" key="10">
    <source>
        <dbReference type="PROSITE-ProRule" id="PRU00282"/>
    </source>
</evidence>
<evidence type="ECO:0000313" key="14">
    <source>
        <dbReference type="EMBL" id="KAJ1359245.1"/>
    </source>
</evidence>
<dbReference type="GO" id="GO:0005743">
    <property type="term" value="C:mitochondrial inner membrane"/>
    <property type="evidence" value="ECO:0007669"/>
    <property type="project" value="UniProtKB-SubCell"/>
</dbReference>
<accession>A0AAD5QRS1</accession>
<comment type="caution">
    <text evidence="14">The sequence shown here is derived from an EMBL/GenBank/DDBJ whole genome shotgun (WGS) entry which is preliminary data.</text>
</comment>
<keyword evidence="7 12" id="KW-1133">Transmembrane helix</keyword>
<keyword evidence="9 10" id="KW-0472">Membrane</keyword>
<dbReference type="Gene3D" id="1.50.40.10">
    <property type="entry name" value="Mitochondrial carrier domain"/>
    <property type="match status" value="2"/>
</dbReference>
<reference evidence="14" key="1">
    <citation type="submission" date="2021-06" db="EMBL/GenBank/DDBJ databases">
        <title>Parelaphostrongylus tenuis whole genome reference sequence.</title>
        <authorList>
            <person name="Garwood T.J."/>
            <person name="Larsen P.A."/>
            <person name="Fountain-Jones N.M."/>
            <person name="Garbe J.R."/>
            <person name="Macchietto M.G."/>
            <person name="Kania S.A."/>
            <person name="Gerhold R.W."/>
            <person name="Richards J.E."/>
            <person name="Wolf T.M."/>
        </authorList>
    </citation>
    <scope>NUCLEOTIDE SEQUENCE</scope>
    <source>
        <strain evidence="14">MNPRO001-30</strain>
        <tissue evidence="14">Meninges</tissue>
    </source>
</reference>
<organism evidence="14 15">
    <name type="scientific">Parelaphostrongylus tenuis</name>
    <name type="common">Meningeal worm</name>
    <dbReference type="NCBI Taxonomy" id="148309"/>
    <lineage>
        <taxon>Eukaryota</taxon>
        <taxon>Metazoa</taxon>
        <taxon>Ecdysozoa</taxon>
        <taxon>Nematoda</taxon>
        <taxon>Chromadorea</taxon>
        <taxon>Rhabditida</taxon>
        <taxon>Rhabditina</taxon>
        <taxon>Rhabditomorpha</taxon>
        <taxon>Strongyloidea</taxon>
        <taxon>Metastrongylidae</taxon>
        <taxon>Parelaphostrongylus</taxon>
    </lineage>
</organism>
<evidence type="ECO:0000256" key="4">
    <source>
        <dbReference type="ARBA" id="ARBA00022692"/>
    </source>
</evidence>
<sequence length="481" mass="53349">MHFLPPRDAIDLVARNVNVANGLFDMVVPIVDGDSVAIVVRKLRRLNKSIKPRFTVTLWRYKDSIGGDRKLINISEPLAINERLDENATFKVDLENKAVSVSSNGLTHPVGETVRLRGTIVSVLQASGNSRSEDSLNGYSLTLSETVLSMITLVAPERMVTNAPVAVQQSKSVLEGPSICRDLPGSSISLMQQILASSTGAVATALLMTPMDVVKIRLQQQHHPFPKGQCFFYHNGLMEHLCIASLLKLLSLMALIHFYLGCIRKITRHEGIRSLWSGLSPTLVMAVPATTFYLSVYDALLAKFRRALCFRRTITPELFSPPDWSAALVAGATARAISVTIVSPMEMIRTKMQSENLNYSAVYWSGYETFKQILLSWKNMPETTFTTSFMCGATAGTFAAIVTHPFDVMKTHLQIKLGEQHYSHRIALKETVKEIVLRGGGLRALFAGTVPRVAKVAPACAIMIGSYEYFKIYFEHRNTRR</sequence>
<dbReference type="PROSITE" id="PS50920">
    <property type="entry name" value="SOLCAR"/>
    <property type="match status" value="2"/>
</dbReference>
<feature type="repeat" description="Solcar" evidence="10">
    <location>
        <begin position="191"/>
        <end position="303"/>
    </location>
</feature>
<proteinExistence type="inferred from homology"/>
<evidence type="ECO:0000256" key="11">
    <source>
        <dbReference type="RuleBase" id="RU000488"/>
    </source>
</evidence>
<evidence type="ECO:0000256" key="5">
    <source>
        <dbReference type="ARBA" id="ARBA00022737"/>
    </source>
</evidence>
<keyword evidence="4 10" id="KW-0812">Transmembrane</keyword>
<keyword evidence="6" id="KW-0999">Mitochondrion inner membrane</keyword>
<protein>
    <recommendedName>
        <fullName evidence="13">Leucine--tRNA ligase ubiquitin-like domain-containing protein</fullName>
    </recommendedName>
</protein>
<dbReference type="InterPro" id="IPR045315">
    <property type="entry name" value="Mtm1-like"/>
</dbReference>
<evidence type="ECO:0000256" key="6">
    <source>
        <dbReference type="ARBA" id="ARBA00022792"/>
    </source>
</evidence>
<keyword evidence="15" id="KW-1185">Reference proteome</keyword>
<dbReference type="Proteomes" id="UP001196413">
    <property type="component" value="Unassembled WGS sequence"/>
</dbReference>
<evidence type="ECO:0000256" key="9">
    <source>
        <dbReference type="ARBA" id="ARBA00023136"/>
    </source>
</evidence>
<evidence type="ECO:0000256" key="8">
    <source>
        <dbReference type="ARBA" id="ARBA00023128"/>
    </source>
</evidence>
<evidence type="ECO:0000256" key="7">
    <source>
        <dbReference type="ARBA" id="ARBA00022989"/>
    </source>
</evidence>
<dbReference type="GO" id="GO:1990542">
    <property type="term" value="P:mitochondrial transmembrane transport"/>
    <property type="evidence" value="ECO:0007669"/>
    <property type="project" value="InterPro"/>
</dbReference>
<dbReference type="PANTHER" id="PTHR45760:SF2">
    <property type="entry name" value="FI19922P1-RELATED"/>
    <property type="match status" value="1"/>
</dbReference>
<dbReference type="InterPro" id="IPR018108">
    <property type="entry name" value="MCP_transmembrane"/>
</dbReference>
<name>A0AAD5QRS1_PARTN</name>
<evidence type="ECO:0000256" key="1">
    <source>
        <dbReference type="ARBA" id="ARBA00004448"/>
    </source>
</evidence>
<evidence type="ECO:0000256" key="3">
    <source>
        <dbReference type="ARBA" id="ARBA00022448"/>
    </source>
</evidence>
<feature type="transmembrane region" description="Helical" evidence="12">
    <location>
        <begin position="275"/>
        <end position="296"/>
    </location>
</feature>
<comment type="similarity">
    <text evidence="2 11">Belongs to the mitochondrial carrier (TC 2.A.29) family.</text>
</comment>
<dbReference type="Pfam" id="PF22947">
    <property type="entry name" value="ULD_3"/>
    <property type="match status" value="1"/>
</dbReference>
<evidence type="ECO:0000256" key="12">
    <source>
        <dbReference type="SAM" id="Phobius"/>
    </source>
</evidence>
<gene>
    <name evidence="14" type="ORF">KIN20_017938</name>
</gene>
<comment type="subcellular location">
    <subcellularLocation>
        <location evidence="1">Mitochondrion inner membrane</location>
        <topology evidence="1">Multi-pass membrane protein</topology>
    </subcellularLocation>
</comment>
<dbReference type="Pfam" id="PF00153">
    <property type="entry name" value="Mito_carr"/>
    <property type="match status" value="3"/>
</dbReference>
<dbReference type="PANTHER" id="PTHR45760">
    <property type="entry name" value="FI19922P1-RELATED"/>
    <property type="match status" value="1"/>
</dbReference>
<evidence type="ECO:0000313" key="15">
    <source>
        <dbReference type="Proteomes" id="UP001196413"/>
    </source>
</evidence>
<dbReference type="EMBL" id="JAHQIW010003584">
    <property type="protein sequence ID" value="KAJ1359245.1"/>
    <property type="molecule type" value="Genomic_DNA"/>
</dbReference>
<dbReference type="InterPro" id="IPR023395">
    <property type="entry name" value="MCP_dom_sf"/>
</dbReference>
<feature type="transmembrane region" description="Helical" evidence="12">
    <location>
        <begin position="243"/>
        <end position="263"/>
    </location>
</feature>
<evidence type="ECO:0000256" key="2">
    <source>
        <dbReference type="ARBA" id="ARBA00006375"/>
    </source>
</evidence>
<dbReference type="SUPFAM" id="SSF103506">
    <property type="entry name" value="Mitochondrial carrier"/>
    <property type="match status" value="1"/>
</dbReference>
<keyword evidence="8" id="KW-0496">Mitochondrion</keyword>
<evidence type="ECO:0000259" key="13">
    <source>
        <dbReference type="Pfam" id="PF22947"/>
    </source>
</evidence>
<keyword evidence="5" id="KW-0677">Repeat</keyword>
<keyword evidence="3 11" id="KW-0813">Transport</keyword>
<feature type="domain" description="Leucine--tRNA ligase ubiquitin-like" evidence="13">
    <location>
        <begin position="10"/>
        <end position="114"/>
    </location>
</feature>